<dbReference type="PATRIC" id="fig|1193729.4.peg.98"/>
<accession>K7ZC86</accession>
<dbReference type="RefSeq" id="WP_015087879.1">
    <property type="nucleotide sequence ID" value="NC_019566.1"/>
</dbReference>
<dbReference type="Proteomes" id="UP000010077">
    <property type="component" value="Chromosome"/>
</dbReference>
<reference evidence="1 2" key="1">
    <citation type="journal article" date="2012" name="Proc. Natl. Acad. Sci. U.S.A.">
        <title>Genome streamlining and chemical defense in a coral reef symbiosis.</title>
        <authorList>
            <person name="Kwan J.C."/>
            <person name="Donia M.S."/>
            <person name="Han A.W."/>
            <person name="Hirose E."/>
            <person name="Haygood M.G."/>
            <person name="Schmidt E.W."/>
        </authorList>
    </citation>
    <scope>NUCLEOTIDE SEQUENCE [LARGE SCALE GENOMIC DNA]</scope>
    <source>
        <strain evidence="1 2">L2</strain>
    </source>
</reference>
<evidence type="ECO:0008006" key="3">
    <source>
        <dbReference type="Google" id="ProtNLM"/>
    </source>
</evidence>
<dbReference type="AlphaFoldDB" id="K7ZC86"/>
<dbReference type="KEGG" id="thal:A1OE_179"/>
<evidence type="ECO:0000313" key="2">
    <source>
        <dbReference type="Proteomes" id="UP000010077"/>
    </source>
</evidence>
<evidence type="ECO:0000313" key="1">
    <source>
        <dbReference type="EMBL" id="AFX98381.1"/>
    </source>
</evidence>
<name>K7ZC86_9PROT</name>
<keyword evidence="2" id="KW-1185">Reference proteome</keyword>
<dbReference type="OrthoDB" id="9816424at2"/>
<proteinExistence type="predicted"/>
<dbReference type="InterPro" id="IPR027417">
    <property type="entry name" value="P-loop_NTPase"/>
</dbReference>
<organism evidence="1 2">
    <name type="scientific">Candidatus Endolissoclinum faulkneri L2</name>
    <dbReference type="NCBI Taxonomy" id="1193729"/>
    <lineage>
        <taxon>Bacteria</taxon>
        <taxon>Pseudomonadati</taxon>
        <taxon>Pseudomonadota</taxon>
        <taxon>Alphaproteobacteria</taxon>
        <taxon>Rhodospirillales</taxon>
        <taxon>Rhodospirillaceae</taxon>
        <taxon>Candidatus Endolissoclinum</taxon>
    </lineage>
</organism>
<protein>
    <recommendedName>
        <fullName evidence="3">Sulfotransferase family protein</fullName>
    </recommendedName>
</protein>
<dbReference type="eggNOG" id="COG3551">
    <property type="taxonomic scope" value="Bacteria"/>
</dbReference>
<dbReference type="STRING" id="1193729.A1OE_179"/>
<dbReference type="Gene3D" id="3.40.50.300">
    <property type="entry name" value="P-loop containing nucleotide triphosphate hydrolases"/>
    <property type="match status" value="1"/>
</dbReference>
<dbReference type="PIRSF" id="PIRSF029407">
    <property type="entry name" value="UCP029407"/>
    <property type="match status" value="1"/>
</dbReference>
<sequence length="300" mass="35410">MPKKSYYLDDKKENTNIRLQYEPQRTAVIILGMHRSGTSALTRVINLLGVNLGTDLMEAAKDNNERGFWEHRKIVERHDKLLNDLDMRWDDIRKMPSGWLEYSVTDDARNDLESIIYNEFNTTNLWGIKDPRMCRLLPLWRKMLATLKTRITVLHMLRHPLEIACSLKCRDKMPYEQALMLLLRYQTEALCASDGIRQSWTSFDQMLVNWRNEIKRIDSELNLGLICQIDKATDKIETFLDKKLRHHTMDNKKFNIELKLTNWIEKVYNTIRLINNNNSTSYLASIQKIQEEINCATVVF</sequence>
<dbReference type="EMBL" id="CP003539">
    <property type="protein sequence ID" value="AFX98381.1"/>
    <property type="molecule type" value="Genomic_DNA"/>
</dbReference>
<gene>
    <name evidence="1" type="ORF">A1OE_179</name>
</gene>
<dbReference type="SUPFAM" id="SSF52540">
    <property type="entry name" value="P-loop containing nucleoside triphosphate hydrolases"/>
    <property type="match status" value="1"/>
</dbReference>
<dbReference type="HOGENOM" id="CLU_081787_0_0_5"/>
<dbReference type="InterPro" id="IPR014556">
    <property type="entry name" value="UCP029407"/>
</dbReference>